<dbReference type="PROSITE" id="PS50096">
    <property type="entry name" value="IQ"/>
    <property type="match status" value="1"/>
</dbReference>
<evidence type="ECO:0000313" key="1">
    <source>
        <dbReference type="EMBL" id="QHT38072.1"/>
    </source>
</evidence>
<dbReference type="CDD" id="cd23767">
    <property type="entry name" value="IQCD"/>
    <property type="match status" value="1"/>
</dbReference>
<dbReference type="AlphaFoldDB" id="A0A6C0FA34"/>
<proteinExistence type="predicted"/>
<protein>
    <submittedName>
        <fullName evidence="1">Uncharacterized protein</fullName>
    </submittedName>
</protein>
<sequence length="382" mass="45794">MQNLGERRSSVNFFPRSSTQAIDSHKFFNKRLSFKSDHKWKTCKDLQRTFGIDFVIKYYWVGLTNNQKHKLRYMDLEARLAIAWSDIEVLKQKVKEDDENYHDRIPMLLDYKKKYKEATEGGKDIEEMHLSSTTYENYSKELNVIYNEIYMKNSDYRKNVNNQLTELVDRIENIIYDFNDLIWISNSPVNELTTKFLLLRNKTVDIKNYFKLTKDLPSSNCNDEEKRRTMTRLATLVQRRFRGYQVRSKMTGLTDESFTDISKLDTQSKDNMQTIEGGNRYKKDDNEFLESYILNYHPDKNLEQIKYVGHHQYYLLDVPRTRDIYNIICELQTVKEFIKVSIDTNDQLPFKLLLLMFNMFILIGEYVWNTGVIQRELYDDDY</sequence>
<accession>A0A6C0FA34</accession>
<name>A0A6C0FA34_9ZZZZ</name>
<dbReference type="EMBL" id="MN738825">
    <property type="protein sequence ID" value="QHT38072.1"/>
    <property type="molecule type" value="Genomic_DNA"/>
</dbReference>
<organism evidence="1">
    <name type="scientific">viral metagenome</name>
    <dbReference type="NCBI Taxonomy" id="1070528"/>
    <lineage>
        <taxon>unclassified sequences</taxon>
        <taxon>metagenomes</taxon>
        <taxon>organismal metagenomes</taxon>
    </lineage>
</organism>
<reference evidence="1" key="1">
    <citation type="journal article" date="2020" name="Nature">
        <title>Giant virus diversity and host interactions through global metagenomics.</title>
        <authorList>
            <person name="Schulz F."/>
            <person name="Roux S."/>
            <person name="Paez-Espino D."/>
            <person name="Jungbluth S."/>
            <person name="Walsh D.A."/>
            <person name="Denef V.J."/>
            <person name="McMahon K.D."/>
            <person name="Konstantinidis K.T."/>
            <person name="Eloe-Fadrosh E.A."/>
            <person name="Kyrpides N.C."/>
            <person name="Woyke T."/>
        </authorList>
    </citation>
    <scope>NUCLEOTIDE SEQUENCE</scope>
    <source>
        <strain evidence="1">GVMAG-S-ERX556049-19</strain>
    </source>
</reference>